<dbReference type="SUPFAM" id="SSF51735">
    <property type="entry name" value="NAD(P)-binding Rossmann-fold domains"/>
    <property type="match status" value="1"/>
</dbReference>
<dbReference type="GO" id="GO:0016491">
    <property type="term" value="F:oxidoreductase activity"/>
    <property type="evidence" value="ECO:0007669"/>
    <property type="project" value="UniProtKB-KW"/>
</dbReference>
<gene>
    <name evidence="5" type="ORF">B0J11DRAFT_599377</name>
</gene>
<proteinExistence type="inferred from homology"/>
<evidence type="ECO:0000313" key="6">
    <source>
        <dbReference type="Proteomes" id="UP000700596"/>
    </source>
</evidence>
<comment type="similarity">
    <text evidence="1 4">Belongs to the short-chain dehydrogenases/reductases (SDR) family.</text>
</comment>
<dbReference type="EMBL" id="JAGMWT010000028">
    <property type="protein sequence ID" value="KAH7110288.1"/>
    <property type="molecule type" value="Genomic_DNA"/>
</dbReference>
<dbReference type="PANTHER" id="PTHR42901:SF1">
    <property type="entry name" value="ALCOHOL DEHYDROGENASE"/>
    <property type="match status" value="1"/>
</dbReference>
<dbReference type="OrthoDB" id="1933717at2759"/>
<dbReference type="InterPro" id="IPR020904">
    <property type="entry name" value="Sc_DH/Rdtase_CS"/>
</dbReference>
<dbReference type="Gene3D" id="3.40.50.720">
    <property type="entry name" value="NAD(P)-binding Rossmann-like Domain"/>
    <property type="match status" value="1"/>
</dbReference>
<dbReference type="PRINTS" id="PR00080">
    <property type="entry name" value="SDRFAMILY"/>
</dbReference>
<dbReference type="AlphaFoldDB" id="A0A9P9D0C3"/>
<protein>
    <recommendedName>
        <fullName evidence="7">NAD(P)-binding protein</fullName>
    </recommendedName>
</protein>
<comment type="caution">
    <text evidence="5">The sequence shown here is derived from an EMBL/GenBank/DDBJ whole genome shotgun (WGS) entry which is preliminary data.</text>
</comment>
<evidence type="ECO:0000256" key="4">
    <source>
        <dbReference type="RuleBase" id="RU000363"/>
    </source>
</evidence>
<sequence>MAPFPSFTKTWHTTSYPSISATNPALSSAGKNIIITGAGSGIGARTTRSFAEAGASHIAILGRREVNLNSVKAALESDFPAVTITAYPVDITDKKAVDIVFSDFTVKAGKIDVLVSNAGYGALDPLIKDVDTNSWLAALDVNIKGPLFVATAFLRSCKEDAVVVNVSSGFSFLLGPQVSAYAVSKAAAVRFFDILGMENPKLRVVNVHPGVVETEMTERSGMPTQDDASLPADFILWLSGPHADFLKGRYVFSNWDVDEMKERRQEVLQGDLLKVWLLGLPLE</sequence>
<keyword evidence="6" id="KW-1185">Reference proteome</keyword>
<dbReference type="PROSITE" id="PS00061">
    <property type="entry name" value="ADH_SHORT"/>
    <property type="match status" value="1"/>
</dbReference>
<reference evidence="5" key="1">
    <citation type="journal article" date="2021" name="Nat. Commun.">
        <title>Genetic determinants of endophytism in the Arabidopsis root mycobiome.</title>
        <authorList>
            <person name="Mesny F."/>
            <person name="Miyauchi S."/>
            <person name="Thiergart T."/>
            <person name="Pickel B."/>
            <person name="Atanasova L."/>
            <person name="Karlsson M."/>
            <person name="Huettel B."/>
            <person name="Barry K.W."/>
            <person name="Haridas S."/>
            <person name="Chen C."/>
            <person name="Bauer D."/>
            <person name="Andreopoulos W."/>
            <person name="Pangilinan J."/>
            <person name="LaButti K."/>
            <person name="Riley R."/>
            <person name="Lipzen A."/>
            <person name="Clum A."/>
            <person name="Drula E."/>
            <person name="Henrissat B."/>
            <person name="Kohler A."/>
            <person name="Grigoriev I.V."/>
            <person name="Martin F.M."/>
            <person name="Hacquard S."/>
        </authorList>
    </citation>
    <scope>NUCLEOTIDE SEQUENCE</scope>
    <source>
        <strain evidence="5">MPI-CAGE-CH-0243</strain>
    </source>
</reference>
<evidence type="ECO:0008006" key="7">
    <source>
        <dbReference type="Google" id="ProtNLM"/>
    </source>
</evidence>
<dbReference type="Proteomes" id="UP000700596">
    <property type="component" value="Unassembled WGS sequence"/>
</dbReference>
<evidence type="ECO:0000313" key="5">
    <source>
        <dbReference type="EMBL" id="KAH7110288.1"/>
    </source>
</evidence>
<organism evidence="5 6">
    <name type="scientific">Dendryphion nanum</name>
    <dbReference type="NCBI Taxonomy" id="256645"/>
    <lineage>
        <taxon>Eukaryota</taxon>
        <taxon>Fungi</taxon>
        <taxon>Dikarya</taxon>
        <taxon>Ascomycota</taxon>
        <taxon>Pezizomycotina</taxon>
        <taxon>Dothideomycetes</taxon>
        <taxon>Pleosporomycetidae</taxon>
        <taxon>Pleosporales</taxon>
        <taxon>Torulaceae</taxon>
        <taxon>Dendryphion</taxon>
    </lineage>
</organism>
<dbReference type="Pfam" id="PF00106">
    <property type="entry name" value="adh_short"/>
    <property type="match status" value="1"/>
</dbReference>
<dbReference type="InterPro" id="IPR036291">
    <property type="entry name" value="NAD(P)-bd_dom_sf"/>
</dbReference>
<evidence type="ECO:0000256" key="3">
    <source>
        <dbReference type="ARBA" id="ARBA00023002"/>
    </source>
</evidence>
<keyword evidence="3" id="KW-0560">Oxidoreductase</keyword>
<dbReference type="PRINTS" id="PR00081">
    <property type="entry name" value="GDHRDH"/>
</dbReference>
<evidence type="ECO:0000256" key="2">
    <source>
        <dbReference type="ARBA" id="ARBA00022857"/>
    </source>
</evidence>
<name>A0A9P9D0C3_9PLEO</name>
<keyword evidence="2" id="KW-0521">NADP</keyword>
<dbReference type="PANTHER" id="PTHR42901">
    <property type="entry name" value="ALCOHOL DEHYDROGENASE"/>
    <property type="match status" value="1"/>
</dbReference>
<dbReference type="InterPro" id="IPR002347">
    <property type="entry name" value="SDR_fam"/>
</dbReference>
<dbReference type="CDD" id="cd05233">
    <property type="entry name" value="SDR_c"/>
    <property type="match status" value="1"/>
</dbReference>
<evidence type="ECO:0000256" key="1">
    <source>
        <dbReference type="ARBA" id="ARBA00006484"/>
    </source>
</evidence>
<accession>A0A9P9D0C3</accession>